<proteinExistence type="predicted"/>
<gene>
    <name evidence="1" type="ORF">K2173_002672</name>
</gene>
<dbReference type="Pfam" id="PF14009">
    <property type="entry name" value="PADRE"/>
    <property type="match status" value="1"/>
</dbReference>
<dbReference type="Proteomes" id="UP001159364">
    <property type="component" value="Linkage Group LG07"/>
</dbReference>
<dbReference type="InterPro" id="IPR025322">
    <property type="entry name" value="PADRE_dom"/>
</dbReference>
<reference evidence="1 2" key="1">
    <citation type="submission" date="2021-09" db="EMBL/GenBank/DDBJ databases">
        <title>Genomic insights and catalytic innovation underlie evolution of tropane alkaloids biosynthesis.</title>
        <authorList>
            <person name="Wang Y.-J."/>
            <person name="Tian T."/>
            <person name="Huang J.-P."/>
            <person name="Huang S.-X."/>
        </authorList>
    </citation>
    <scope>NUCLEOTIDE SEQUENCE [LARGE SCALE GENOMIC DNA]</scope>
    <source>
        <strain evidence="1">KIB-2018</strain>
        <tissue evidence="1">Leaf</tissue>
    </source>
</reference>
<name>A0AAV8SX55_9ROSI</name>
<keyword evidence="2" id="KW-1185">Reference proteome</keyword>
<organism evidence="1 2">
    <name type="scientific">Erythroxylum novogranatense</name>
    <dbReference type="NCBI Taxonomy" id="1862640"/>
    <lineage>
        <taxon>Eukaryota</taxon>
        <taxon>Viridiplantae</taxon>
        <taxon>Streptophyta</taxon>
        <taxon>Embryophyta</taxon>
        <taxon>Tracheophyta</taxon>
        <taxon>Spermatophyta</taxon>
        <taxon>Magnoliopsida</taxon>
        <taxon>eudicotyledons</taxon>
        <taxon>Gunneridae</taxon>
        <taxon>Pentapetalae</taxon>
        <taxon>rosids</taxon>
        <taxon>fabids</taxon>
        <taxon>Malpighiales</taxon>
        <taxon>Erythroxylaceae</taxon>
        <taxon>Erythroxylum</taxon>
    </lineage>
</organism>
<dbReference type="AlphaFoldDB" id="A0AAV8SX55"/>
<evidence type="ECO:0000313" key="1">
    <source>
        <dbReference type="EMBL" id="KAJ8758893.1"/>
    </source>
</evidence>
<dbReference type="EMBL" id="JAIWQS010000007">
    <property type="protein sequence ID" value="KAJ8758893.1"/>
    <property type="molecule type" value="Genomic_DNA"/>
</dbReference>
<accession>A0AAV8SX55</accession>
<comment type="caution">
    <text evidence="1">The sequence shown here is derived from an EMBL/GenBank/DDBJ whole genome shotgun (WGS) entry which is preliminary data.</text>
</comment>
<dbReference type="PANTHER" id="PTHR33052">
    <property type="entry name" value="DUF4228 DOMAIN PROTEIN-RELATED"/>
    <property type="match status" value="1"/>
</dbReference>
<evidence type="ECO:0000313" key="2">
    <source>
        <dbReference type="Proteomes" id="UP001159364"/>
    </source>
</evidence>
<sequence>MLKACAKLLRLNRDSRKDAIKKKELEGASVSLDLCRSSKDFSVRIIHAGGRVERYQHALPASQLMEKYPGMCIARPDVFKDPDGSLLKPNEDLLPGLKYLMIPSSTARKLKHKHKEKDEKLKGPADDMLDVNITWNDNKDLSDESFCSAKDFYASKDRWSRCSVKKRTRIFRGSGWEPSLTSVEELSPEPC</sequence>
<protein>
    <submittedName>
        <fullName evidence="1">Uncharacterized protein</fullName>
    </submittedName>
</protein>